<comment type="caution">
    <text evidence="2">The sequence shown here is derived from an EMBL/GenBank/DDBJ whole genome shotgun (WGS) entry which is preliminary data.</text>
</comment>
<evidence type="ECO:0000313" key="3">
    <source>
        <dbReference type="Proteomes" id="UP001500897"/>
    </source>
</evidence>
<dbReference type="InterPro" id="IPR043504">
    <property type="entry name" value="Peptidase_S1_PA_chymotrypsin"/>
</dbReference>
<keyword evidence="3" id="KW-1185">Reference proteome</keyword>
<feature type="region of interest" description="Disordered" evidence="1">
    <location>
        <begin position="22"/>
        <end position="63"/>
    </location>
</feature>
<evidence type="ECO:0008006" key="4">
    <source>
        <dbReference type="Google" id="ProtNLM"/>
    </source>
</evidence>
<feature type="compositionally biased region" description="Gly residues" evidence="1">
    <location>
        <begin position="27"/>
        <end position="36"/>
    </location>
</feature>
<sequence length="263" mass="26699">MAGMERSVGAAVSAALPALAAADCGSSGDGGPGPSGGPVSPPSPVPATLSSGGPAAAARGWSRERLRARLDKHRGTTRTAAPSPLNSRVGAVFAHGADGDHFCTASVVDGPGRNPLITAVHCLVEPRTGRTRTDLAFAPGHRGGDTPSDVRPLDAVTVDPARRRSGAPDAGVAFATVRPRDGRQVREVLGGNLLGTDQGCALEVEVTGHPSSTDRPITCGDATGEQSPTQLRIHCPGHTTDTSYSGCFGSRLRELYEQASGGS</sequence>
<dbReference type="SUPFAM" id="SSF50494">
    <property type="entry name" value="Trypsin-like serine proteases"/>
    <property type="match status" value="1"/>
</dbReference>
<reference evidence="2 3" key="1">
    <citation type="journal article" date="2019" name="Int. J. Syst. Evol. Microbiol.">
        <title>The Global Catalogue of Microorganisms (GCM) 10K type strain sequencing project: providing services to taxonomists for standard genome sequencing and annotation.</title>
        <authorList>
            <consortium name="The Broad Institute Genomics Platform"/>
            <consortium name="The Broad Institute Genome Sequencing Center for Infectious Disease"/>
            <person name="Wu L."/>
            <person name="Ma J."/>
        </authorList>
    </citation>
    <scope>NUCLEOTIDE SEQUENCE [LARGE SCALE GENOMIC DNA]</scope>
    <source>
        <strain evidence="2 3">JCM 14559</strain>
    </source>
</reference>
<organism evidence="2 3">
    <name type="scientific">Kitasatospora saccharophila</name>
    <dbReference type="NCBI Taxonomy" id="407973"/>
    <lineage>
        <taxon>Bacteria</taxon>
        <taxon>Bacillati</taxon>
        <taxon>Actinomycetota</taxon>
        <taxon>Actinomycetes</taxon>
        <taxon>Kitasatosporales</taxon>
        <taxon>Streptomycetaceae</taxon>
        <taxon>Kitasatospora</taxon>
    </lineage>
</organism>
<evidence type="ECO:0000313" key="2">
    <source>
        <dbReference type="EMBL" id="GAA2085005.1"/>
    </source>
</evidence>
<dbReference type="Proteomes" id="UP001500897">
    <property type="component" value="Unassembled WGS sequence"/>
</dbReference>
<proteinExistence type="predicted"/>
<dbReference type="EMBL" id="BAAANS010000002">
    <property type="protein sequence ID" value="GAA2085005.1"/>
    <property type="molecule type" value="Genomic_DNA"/>
</dbReference>
<gene>
    <name evidence="2" type="ORF">GCM10009759_04460</name>
</gene>
<name>A0ABN2W6V6_9ACTN</name>
<accession>A0ABN2W6V6</accession>
<protein>
    <recommendedName>
        <fullName evidence="4">Trypsin-like peptidase</fullName>
    </recommendedName>
</protein>
<dbReference type="Gene3D" id="2.40.10.10">
    <property type="entry name" value="Trypsin-like serine proteases"/>
    <property type="match status" value="1"/>
</dbReference>
<dbReference type="InterPro" id="IPR009003">
    <property type="entry name" value="Peptidase_S1_PA"/>
</dbReference>
<evidence type="ECO:0000256" key="1">
    <source>
        <dbReference type="SAM" id="MobiDB-lite"/>
    </source>
</evidence>